<evidence type="ECO:0000313" key="2">
    <source>
        <dbReference type="EMBL" id="MQL97389.1"/>
    </source>
</evidence>
<dbReference type="EMBL" id="NMUH01002042">
    <property type="protein sequence ID" value="MQL97389.1"/>
    <property type="molecule type" value="Genomic_DNA"/>
</dbReference>
<protein>
    <submittedName>
        <fullName evidence="2">Uncharacterized protein</fullName>
    </submittedName>
</protein>
<keyword evidence="1" id="KW-0732">Signal</keyword>
<dbReference type="Proteomes" id="UP000652761">
    <property type="component" value="Unassembled WGS sequence"/>
</dbReference>
<evidence type="ECO:0000313" key="3">
    <source>
        <dbReference type="Proteomes" id="UP000652761"/>
    </source>
</evidence>
<accession>A0A843W289</accession>
<proteinExistence type="predicted"/>
<organism evidence="2 3">
    <name type="scientific">Colocasia esculenta</name>
    <name type="common">Wild taro</name>
    <name type="synonym">Arum esculentum</name>
    <dbReference type="NCBI Taxonomy" id="4460"/>
    <lineage>
        <taxon>Eukaryota</taxon>
        <taxon>Viridiplantae</taxon>
        <taxon>Streptophyta</taxon>
        <taxon>Embryophyta</taxon>
        <taxon>Tracheophyta</taxon>
        <taxon>Spermatophyta</taxon>
        <taxon>Magnoliopsida</taxon>
        <taxon>Liliopsida</taxon>
        <taxon>Araceae</taxon>
        <taxon>Aroideae</taxon>
        <taxon>Colocasieae</taxon>
        <taxon>Colocasia</taxon>
    </lineage>
</organism>
<sequence length="86" mass="10575">MNYRPWNHRCWFVFLSTGRLMLKILEDKFVEQIWRCRTCDEEFTGGNRSLIQRYVGREALWVHRSPFSFQVLLQFCNRKDKLLMKT</sequence>
<evidence type="ECO:0000256" key="1">
    <source>
        <dbReference type="SAM" id="SignalP"/>
    </source>
</evidence>
<reference evidence="2" key="1">
    <citation type="submission" date="2017-07" db="EMBL/GenBank/DDBJ databases">
        <title>Taro Niue Genome Assembly and Annotation.</title>
        <authorList>
            <person name="Atibalentja N."/>
            <person name="Keating K."/>
            <person name="Fields C.J."/>
        </authorList>
    </citation>
    <scope>NUCLEOTIDE SEQUENCE</scope>
    <source>
        <strain evidence="2">Niue_2</strain>
        <tissue evidence="2">Leaf</tissue>
    </source>
</reference>
<feature type="chain" id="PRO_5032628673" evidence="1">
    <location>
        <begin position="22"/>
        <end position="86"/>
    </location>
</feature>
<name>A0A843W289_COLES</name>
<dbReference type="AlphaFoldDB" id="A0A843W289"/>
<feature type="signal peptide" evidence="1">
    <location>
        <begin position="1"/>
        <end position="21"/>
    </location>
</feature>
<gene>
    <name evidence="2" type="ORF">Taro_030084</name>
</gene>
<keyword evidence="3" id="KW-1185">Reference proteome</keyword>
<dbReference type="OrthoDB" id="1924260at2759"/>
<comment type="caution">
    <text evidence="2">The sequence shown here is derived from an EMBL/GenBank/DDBJ whole genome shotgun (WGS) entry which is preliminary data.</text>
</comment>